<organism evidence="2 3">
    <name type="scientific">Natrinema hispanicum</name>
    <dbReference type="NCBI Taxonomy" id="392421"/>
    <lineage>
        <taxon>Archaea</taxon>
        <taxon>Methanobacteriati</taxon>
        <taxon>Methanobacteriota</taxon>
        <taxon>Stenosarchaea group</taxon>
        <taxon>Halobacteria</taxon>
        <taxon>Halobacteriales</taxon>
        <taxon>Natrialbaceae</taxon>
        <taxon>Natrinema</taxon>
    </lineage>
</organism>
<keyword evidence="1" id="KW-0472">Membrane</keyword>
<evidence type="ECO:0000256" key="1">
    <source>
        <dbReference type="SAM" id="Phobius"/>
    </source>
</evidence>
<dbReference type="EMBL" id="SHMP01000004">
    <property type="protein sequence ID" value="RZV10906.1"/>
    <property type="molecule type" value="Genomic_DNA"/>
</dbReference>
<evidence type="ECO:0000313" key="3">
    <source>
        <dbReference type="Proteomes" id="UP000291097"/>
    </source>
</evidence>
<accession>A0A482Y8R1</accession>
<proteinExistence type="predicted"/>
<feature type="transmembrane region" description="Helical" evidence="1">
    <location>
        <begin position="167"/>
        <end position="184"/>
    </location>
</feature>
<evidence type="ECO:0000313" key="2">
    <source>
        <dbReference type="EMBL" id="RZV10906.1"/>
    </source>
</evidence>
<keyword evidence="1" id="KW-0812">Transmembrane</keyword>
<comment type="caution">
    <text evidence="2">The sequence shown here is derived from an EMBL/GenBank/DDBJ whole genome shotgun (WGS) entry which is preliminary data.</text>
</comment>
<feature type="transmembrane region" description="Helical" evidence="1">
    <location>
        <begin position="84"/>
        <end position="109"/>
    </location>
</feature>
<keyword evidence="1" id="KW-1133">Transmembrane helix</keyword>
<dbReference type="Proteomes" id="UP000291097">
    <property type="component" value="Unassembled WGS sequence"/>
</dbReference>
<name>A0A482Y8R1_9EURY</name>
<dbReference type="AlphaFoldDB" id="A0A482Y8R1"/>
<protein>
    <submittedName>
        <fullName evidence="2">Uncharacterized protein</fullName>
    </submittedName>
</protein>
<reference evidence="2 3" key="1">
    <citation type="submission" date="2019-02" db="EMBL/GenBank/DDBJ databases">
        <title>Genomic Encyclopedia of Archaeal and Bacterial Type Strains, Phase II (KMG-II): from individual species to whole genera.</title>
        <authorList>
            <person name="Goeker M."/>
        </authorList>
    </citation>
    <scope>NUCLEOTIDE SEQUENCE [LARGE SCALE GENOMIC DNA]</scope>
    <source>
        <strain evidence="2 3">DSM 18328</strain>
    </source>
</reference>
<sequence length="199" mass="22142">MASDCSTCLVGLMVRYGKRGARTIPKLITAWIPDQPVDHTEKKDLFKITKRKLNERPTARYAAVVFSIFFLLFVLPLVDTLERINLPLIAPIQSAAGGLFVGGTLYLIIHHVGEHGDSVQRTECESEYSDRLRGLISHKIPSVILIVITVPVFFYHFYVSWIGRVDLYGLFLNGAVAGFVVTICNEIHKSAVPVDAADE</sequence>
<feature type="transmembrane region" description="Helical" evidence="1">
    <location>
        <begin position="140"/>
        <end position="161"/>
    </location>
</feature>
<gene>
    <name evidence="2" type="ORF">BDK88_2112</name>
</gene>
<feature type="transmembrane region" description="Helical" evidence="1">
    <location>
        <begin position="59"/>
        <end position="78"/>
    </location>
</feature>